<dbReference type="OrthoDB" id="4456959at2759"/>
<evidence type="ECO:0000256" key="1">
    <source>
        <dbReference type="SAM" id="MobiDB-lite"/>
    </source>
</evidence>
<reference evidence="2 3" key="1">
    <citation type="submission" date="2019-02" db="EMBL/GenBank/DDBJ databases">
        <title>Genome sequencing of the rare red list fungi Phellinidium pouzarii.</title>
        <authorList>
            <person name="Buettner E."/>
            <person name="Kellner H."/>
        </authorList>
    </citation>
    <scope>NUCLEOTIDE SEQUENCE [LARGE SCALE GENOMIC DNA]</scope>
    <source>
        <strain evidence="2 3">DSM 108285</strain>
    </source>
</reference>
<gene>
    <name evidence="2" type="ORF">EW145_g6715</name>
</gene>
<protein>
    <submittedName>
        <fullName evidence="2">Uncharacterized protein</fullName>
    </submittedName>
</protein>
<name>A0A4V3XBQ0_9AGAM</name>
<feature type="compositionally biased region" description="Polar residues" evidence="1">
    <location>
        <begin position="127"/>
        <end position="142"/>
    </location>
</feature>
<sequence>MNSSRSRLQGRPSLRPQLTLGSRTVPATSVVAERRVATARRPPTPNAQIADGINVRAPFCESPAAFARVVLAHLLGLREASRPRGPPKAYVTALEDRIERFERLFKRLRPEADFTNVLGPPIPRGSWRNNGDSDTPGPSNSPDAPWPSSQRSSSRQPAYIPSNSSILPRYERVSPSEDSIPSDDGLSLSEWPPSRLPAQRESRLPAVPTEDPLMQEYLSVNEEGSSIRFHGKSSFFSSCASSTSLYAR</sequence>
<accession>A0A4V3XBQ0</accession>
<dbReference type="EMBL" id="SGPK01000541">
    <property type="protein sequence ID" value="THH02713.1"/>
    <property type="molecule type" value="Genomic_DNA"/>
</dbReference>
<feature type="region of interest" description="Disordered" evidence="1">
    <location>
        <begin position="1"/>
        <end position="22"/>
    </location>
</feature>
<comment type="caution">
    <text evidence="2">The sequence shown here is derived from an EMBL/GenBank/DDBJ whole genome shotgun (WGS) entry which is preliminary data.</text>
</comment>
<evidence type="ECO:0000313" key="2">
    <source>
        <dbReference type="EMBL" id="THH02713.1"/>
    </source>
</evidence>
<feature type="compositionally biased region" description="Low complexity" evidence="1">
    <location>
        <begin position="147"/>
        <end position="157"/>
    </location>
</feature>
<keyword evidence="3" id="KW-1185">Reference proteome</keyword>
<proteinExistence type="predicted"/>
<evidence type="ECO:0000313" key="3">
    <source>
        <dbReference type="Proteomes" id="UP000308199"/>
    </source>
</evidence>
<dbReference type="AlphaFoldDB" id="A0A4V3XBQ0"/>
<organism evidence="2 3">
    <name type="scientific">Phellinidium pouzarii</name>
    <dbReference type="NCBI Taxonomy" id="167371"/>
    <lineage>
        <taxon>Eukaryota</taxon>
        <taxon>Fungi</taxon>
        <taxon>Dikarya</taxon>
        <taxon>Basidiomycota</taxon>
        <taxon>Agaricomycotina</taxon>
        <taxon>Agaricomycetes</taxon>
        <taxon>Hymenochaetales</taxon>
        <taxon>Hymenochaetaceae</taxon>
        <taxon>Phellinidium</taxon>
    </lineage>
</organism>
<dbReference type="Proteomes" id="UP000308199">
    <property type="component" value="Unassembled WGS sequence"/>
</dbReference>
<feature type="region of interest" description="Disordered" evidence="1">
    <location>
        <begin position="114"/>
        <end position="210"/>
    </location>
</feature>